<dbReference type="EMBL" id="FMKA01000017">
    <property type="protein sequence ID" value="SCP98124.1"/>
    <property type="molecule type" value="Genomic_DNA"/>
</dbReference>
<proteinExistence type="predicted"/>
<evidence type="ECO:0000313" key="3">
    <source>
        <dbReference type="Proteomes" id="UP000199315"/>
    </source>
</evidence>
<sequence length="364" mass="40143">MKARIILAGGFLGAGKTTLLRRMAEKFLENGKTAGLITNDQASGLVDTAYLKKAGSVTEEVSGSCFCCNFHGLTAAIDKMMQDDQVDVIVAEPVGSCTDLSATILQPLKEKYKDNLEISPLNVLVDPARLRAILDGETSGLHKSAAYIVRKQLEEADCIVINKIDLLTEAEVEMLKGRTAKEWPQAKVYAISAQTGENMEEWLDYVMNATEAGTHLARVDYDVYAEGEAVLGWLNAAIMMESKDADWKEFGEKLLHVLSSRFDGMNAAVGHVKLMIEEDGSFIVGNLTGRKDTLKIRGKSDRRNKVSLTLNARVEMTPGKLEEIVLEELKNVCGDDIRYDVQALKCLQPGRPNPTYRYDTVVNF</sequence>
<dbReference type="InterPro" id="IPR003495">
    <property type="entry name" value="CobW/HypB/UreG_nucleotide-bd"/>
</dbReference>
<dbReference type="PANTHER" id="PTHR13748">
    <property type="entry name" value="COBW-RELATED"/>
    <property type="match status" value="1"/>
</dbReference>
<dbReference type="STRING" id="1619234.SAMN05421730_10172"/>
<name>A0A1D3TVF8_9FIRM</name>
<organism evidence="2 3">
    <name type="scientific">Anaerobium acetethylicum</name>
    <dbReference type="NCBI Taxonomy" id="1619234"/>
    <lineage>
        <taxon>Bacteria</taxon>
        <taxon>Bacillati</taxon>
        <taxon>Bacillota</taxon>
        <taxon>Clostridia</taxon>
        <taxon>Lachnospirales</taxon>
        <taxon>Lachnospiraceae</taxon>
        <taxon>Anaerobium</taxon>
    </lineage>
</organism>
<dbReference type="Proteomes" id="UP000199315">
    <property type="component" value="Unassembled WGS sequence"/>
</dbReference>
<dbReference type="RefSeq" id="WP_091234982.1">
    <property type="nucleotide sequence ID" value="NZ_FMKA01000017.1"/>
</dbReference>
<evidence type="ECO:0000313" key="2">
    <source>
        <dbReference type="EMBL" id="SCP98124.1"/>
    </source>
</evidence>
<keyword evidence="3" id="KW-1185">Reference proteome</keyword>
<reference evidence="2 3" key="1">
    <citation type="submission" date="2016-09" db="EMBL/GenBank/DDBJ databases">
        <authorList>
            <person name="Capua I."/>
            <person name="De Benedictis P."/>
            <person name="Joannis T."/>
            <person name="Lombin L.H."/>
            <person name="Cattoli G."/>
        </authorList>
    </citation>
    <scope>NUCLEOTIDE SEQUENCE [LARGE SCALE GENOMIC DNA]</scope>
    <source>
        <strain evidence="2 3">GluBS11</strain>
    </source>
</reference>
<dbReference type="InterPro" id="IPR051316">
    <property type="entry name" value="Zinc-reg_GTPase_activator"/>
</dbReference>
<dbReference type="InterPro" id="IPR027417">
    <property type="entry name" value="P-loop_NTPase"/>
</dbReference>
<dbReference type="PANTHER" id="PTHR13748:SF62">
    <property type="entry name" value="COBW DOMAIN-CONTAINING PROTEIN"/>
    <property type="match status" value="1"/>
</dbReference>
<dbReference type="Pfam" id="PF02492">
    <property type="entry name" value="cobW"/>
    <property type="match status" value="1"/>
</dbReference>
<dbReference type="AlphaFoldDB" id="A0A1D3TVF8"/>
<dbReference type="GO" id="GO:0005737">
    <property type="term" value="C:cytoplasm"/>
    <property type="evidence" value="ECO:0007669"/>
    <property type="project" value="TreeGrafter"/>
</dbReference>
<dbReference type="OrthoDB" id="9808822at2"/>
<dbReference type="SUPFAM" id="SSF52540">
    <property type="entry name" value="P-loop containing nucleoside triphosphate hydrolases"/>
    <property type="match status" value="1"/>
</dbReference>
<protein>
    <submittedName>
        <fullName evidence="2">GTPase, G3E family</fullName>
    </submittedName>
</protein>
<dbReference type="Gene3D" id="3.40.50.300">
    <property type="entry name" value="P-loop containing nucleotide triphosphate hydrolases"/>
    <property type="match status" value="1"/>
</dbReference>
<evidence type="ECO:0000259" key="1">
    <source>
        <dbReference type="Pfam" id="PF02492"/>
    </source>
</evidence>
<gene>
    <name evidence="2" type="ORF">SAMN05421730_10172</name>
</gene>
<accession>A0A1D3TVF8</accession>
<feature type="domain" description="CobW/HypB/UreG nucleotide-binding" evidence="1">
    <location>
        <begin position="6"/>
        <end position="188"/>
    </location>
</feature>